<comment type="caution">
    <text evidence="3">The sequence shown here is derived from an EMBL/GenBank/DDBJ whole genome shotgun (WGS) entry which is preliminary data.</text>
</comment>
<gene>
    <name evidence="3" type="ORF">FCALED_LOCUS8595</name>
</gene>
<proteinExistence type="predicted"/>
<keyword evidence="2" id="KW-0812">Transmembrane</keyword>
<protein>
    <submittedName>
        <fullName evidence="3">86_t:CDS:1</fullName>
    </submittedName>
</protein>
<organism evidence="3 4">
    <name type="scientific">Funneliformis caledonium</name>
    <dbReference type="NCBI Taxonomy" id="1117310"/>
    <lineage>
        <taxon>Eukaryota</taxon>
        <taxon>Fungi</taxon>
        <taxon>Fungi incertae sedis</taxon>
        <taxon>Mucoromycota</taxon>
        <taxon>Glomeromycotina</taxon>
        <taxon>Glomeromycetes</taxon>
        <taxon>Glomerales</taxon>
        <taxon>Glomeraceae</taxon>
        <taxon>Funneliformis</taxon>
    </lineage>
</organism>
<dbReference type="AlphaFoldDB" id="A0A9N9GE60"/>
<name>A0A9N9GE60_9GLOM</name>
<keyword evidence="4" id="KW-1185">Reference proteome</keyword>
<feature type="transmembrane region" description="Helical" evidence="2">
    <location>
        <begin position="95"/>
        <end position="114"/>
    </location>
</feature>
<feature type="region of interest" description="Disordered" evidence="1">
    <location>
        <begin position="18"/>
        <end position="39"/>
    </location>
</feature>
<evidence type="ECO:0000313" key="3">
    <source>
        <dbReference type="EMBL" id="CAG8601099.1"/>
    </source>
</evidence>
<keyword evidence="2" id="KW-1133">Transmembrane helix</keyword>
<accession>A0A9N9GE60</accession>
<dbReference type="Proteomes" id="UP000789570">
    <property type="component" value="Unassembled WGS sequence"/>
</dbReference>
<reference evidence="3" key="1">
    <citation type="submission" date="2021-06" db="EMBL/GenBank/DDBJ databases">
        <authorList>
            <person name="Kallberg Y."/>
            <person name="Tangrot J."/>
            <person name="Rosling A."/>
        </authorList>
    </citation>
    <scope>NUCLEOTIDE SEQUENCE</scope>
    <source>
        <strain evidence="3">UK204</strain>
    </source>
</reference>
<evidence type="ECO:0000313" key="4">
    <source>
        <dbReference type="Proteomes" id="UP000789570"/>
    </source>
</evidence>
<keyword evidence="2" id="KW-0472">Membrane</keyword>
<evidence type="ECO:0000256" key="1">
    <source>
        <dbReference type="SAM" id="MobiDB-lite"/>
    </source>
</evidence>
<dbReference type="EMBL" id="CAJVPQ010002545">
    <property type="protein sequence ID" value="CAG8601099.1"/>
    <property type="molecule type" value="Genomic_DNA"/>
</dbReference>
<sequence length="117" mass="13296">MTNMRTVIATQSSDTLDTINCDSDSRHKSNSRSNNFSRFNNTDSVRLGSSYDFNNDDIKSLDMKGKNRQMDNTMQTKIGEEKVIEKVIVGNHADFLTMIVSLLVQNLVIVFLKVEMK</sequence>
<evidence type="ECO:0000256" key="2">
    <source>
        <dbReference type="SAM" id="Phobius"/>
    </source>
</evidence>